<dbReference type="EMBL" id="JACHEO010000001">
    <property type="protein sequence ID" value="MBB5346549.1"/>
    <property type="molecule type" value="Genomic_DNA"/>
</dbReference>
<evidence type="ECO:0000313" key="2">
    <source>
        <dbReference type="EMBL" id="MBB5346549.1"/>
    </source>
</evidence>
<dbReference type="InterPro" id="IPR029052">
    <property type="entry name" value="Metallo-depent_PP-like"/>
</dbReference>
<dbReference type="PANTHER" id="PTHR11575">
    <property type="entry name" value="5'-NUCLEOTIDASE-RELATED"/>
    <property type="match status" value="1"/>
</dbReference>
<feature type="coiled-coil region" evidence="1">
    <location>
        <begin position="177"/>
        <end position="229"/>
    </location>
</feature>
<dbReference type="GO" id="GO:0016787">
    <property type="term" value="F:hydrolase activity"/>
    <property type="evidence" value="ECO:0007669"/>
    <property type="project" value="InterPro"/>
</dbReference>
<evidence type="ECO:0000313" key="3">
    <source>
        <dbReference type="Proteomes" id="UP000539642"/>
    </source>
</evidence>
<dbReference type="InterPro" id="IPR006179">
    <property type="entry name" value="5_nucleotidase/apyrase"/>
</dbReference>
<accession>A0A840UYM8</accession>
<dbReference type="Gene3D" id="3.60.21.10">
    <property type="match status" value="1"/>
</dbReference>
<gene>
    <name evidence="2" type="ORF">HNQ81_000256</name>
</gene>
<keyword evidence="3" id="KW-1185">Reference proteome</keyword>
<dbReference type="AlphaFoldDB" id="A0A840UYM8"/>
<dbReference type="Proteomes" id="UP000539642">
    <property type="component" value="Unassembled WGS sequence"/>
</dbReference>
<dbReference type="PANTHER" id="PTHR11575:SF24">
    <property type="entry name" value="5'-NUCLEOTIDASE"/>
    <property type="match status" value="1"/>
</dbReference>
<proteinExistence type="predicted"/>
<dbReference type="RefSeq" id="WP_183347492.1">
    <property type="nucleotide sequence ID" value="NZ_JACHEO010000001.1"/>
</dbReference>
<dbReference type="GO" id="GO:0030288">
    <property type="term" value="C:outer membrane-bounded periplasmic space"/>
    <property type="evidence" value="ECO:0007669"/>
    <property type="project" value="TreeGrafter"/>
</dbReference>
<name>A0A840UYM8_9BACT</name>
<comment type="caution">
    <text evidence="2">The sequence shown here is derived from an EMBL/GenBank/DDBJ whole genome shotgun (WGS) entry which is preliminary data.</text>
</comment>
<sequence>MDIQQLMAVDAVAVGPYDLTAGIDFLLAAGSKGFPWLSANIVDRNRAPLFAPSLTITRSGIDIGILGLTGSNAPLPQGTHLADWREILPRQLQDLKRSSAMVIILSSLSSSENLEMIRLYPEIDILITADRSQGNIPPTITGGTLMTQTQSQGRYLGQLIINWQPGYPWGHDLSQDQARLQQQLGIIERRLLRVERRKNTSTNIDPEYIRRLEREKEEITKQLDGIVAQQEKMKTGESPLNRYTHSFIGLSSNLQNEPRVTDKINRVKASIAASHLRRQTGESPVCK</sequence>
<dbReference type="GO" id="GO:0009166">
    <property type="term" value="P:nucleotide catabolic process"/>
    <property type="evidence" value="ECO:0007669"/>
    <property type="project" value="InterPro"/>
</dbReference>
<protein>
    <submittedName>
        <fullName evidence="2">2',3'-cyclic-nucleotide 2'-phosphodiesterase (5'-nucleotidase family)</fullName>
    </submittedName>
</protein>
<evidence type="ECO:0000256" key="1">
    <source>
        <dbReference type="SAM" id="Coils"/>
    </source>
</evidence>
<reference evidence="2 3" key="1">
    <citation type="submission" date="2020-08" db="EMBL/GenBank/DDBJ databases">
        <title>Genomic Encyclopedia of Type Strains, Phase IV (KMG-IV): sequencing the most valuable type-strain genomes for metagenomic binning, comparative biology and taxonomic classification.</title>
        <authorList>
            <person name="Goeker M."/>
        </authorList>
    </citation>
    <scope>NUCLEOTIDE SEQUENCE [LARGE SCALE GENOMIC DNA]</scope>
    <source>
        <strain evidence="2 3">DSM 28570</strain>
    </source>
</reference>
<dbReference type="SUPFAM" id="SSF56300">
    <property type="entry name" value="Metallo-dependent phosphatases"/>
    <property type="match status" value="1"/>
</dbReference>
<keyword evidence="1" id="KW-0175">Coiled coil</keyword>
<organism evidence="2 3">
    <name type="scientific">Desulfoprunum benzoelyticum</name>
    <dbReference type="NCBI Taxonomy" id="1506996"/>
    <lineage>
        <taxon>Bacteria</taxon>
        <taxon>Pseudomonadati</taxon>
        <taxon>Thermodesulfobacteriota</taxon>
        <taxon>Desulfobulbia</taxon>
        <taxon>Desulfobulbales</taxon>
        <taxon>Desulfobulbaceae</taxon>
        <taxon>Desulfoprunum</taxon>
    </lineage>
</organism>